<dbReference type="InterPro" id="IPR003043">
    <property type="entry name" value="Uropor_MeTrfase_CS"/>
</dbReference>
<evidence type="ECO:0000313" key="10">
    <source>
        <dbReference type="Proteomes" id="UP001219862"/>
    </source>
</evidence>
<dbReference type="PANTHER" id="PTHR45790:SF3">
    <property type="entry name" value="S-ADENOSYL-L-METHIONINE-DEPENDENT UROPORPHYRINOGEN III METHYLTRANSFERASE, CHLOROPLASTIC"/>
    <property type="match status" value="1"/>
</dbReference>
<dbReference type="Proteomes" id="UP001219862">
    <property type="component" value="Unassembled WGS sequence"/>
</dbReference>
<dbReference type="GO" id="GO:0032259">
    <property type="term" value="P:methylation"/>
    <property type="evidence" value="ECO:0007669"/>
    <property type="project" value="UniProtKB-KW"/>
</dbReference>
<comment type="similarity">
    <text evidence="1">Belongs to the precorrin methyltransferase family.</text>
</comment>
<dbReference type="InterPro" id="IPR006366">
    <property type="entry name" value="CobA/CysG_C"/>
</dbReference>
<dbReference type="Gene3D" id="3.40.1010.10">
    <property type="entry name" value="Cobalt-precorrin-4 Transmethylase, Domain 1"/>
    <property type="match status" value="1"/>
</dbReference>
<dbReference type="Gene3D" id="3.30.950.10">
    <property type="entry name" value="Methyltransferase, Cobalt-precorrin-4 Transmethylase, Domain 2"/>
    <property type="match status" value="1"/>
</dbReference>
<evidence type="ECO:0000256" key="1">
    <source>
        <dbReference type="ARBA" id="ARBA00005879"/>
    </source>
</evidence>
<sequence>MKRREPDSFSEGRQPLPARAQVTLVGAGPGDPELLTVKAARALAQAELVLYDNLVSPEVMALVNPRAERIFVGKQSGNHHLSQEEIIALMIRLVRSGRRVLRLKGGDPFVFGRGGEEAQALAAAGIGFETIPGISAAQAAAASTGIPLTHRAYAGTLIYTTGHLRAVPGHEGAQTQSLQLDWATLARPQQTVVIYMGLAALPEISRQLIAHGLPAHTPAALIENASLPQQRCVRGCVQDLPELAVIHALKSPTLLMIGEVCALHEVLMPAMDMALAAPLAPVPCA</sequence>
<dbReference type="PANTHER" id="PTHR45790">
    <property type="entry name" value="SIROHEME SYNTHASE-RELATED"/>
    <property type="match status" value="1"/>
</dbReference>
<dbReference type="SUPFAM" id="SSF53790">
    <property type="entry name" value="Tetrapyrrole methylase"/>
    <property type="match status" value="1"/>
</dbReference>
<dbReference type="InterPro" id="IPR000878">
    <property type="entry name" value="4pyrrol_Mease"/>
</dbReference>
<evidence type="ECO:0000256" key="6">
    <source>
        <dbReference type="ARBA" id="ARBA00023244"/>
    </source>
</evidence>
<dbReference type="Pfam" id="PF00590">
    <property type="entry name" value="TP_methylase"/>
    <property type="match status" value="1"/>
</dbReference>
<evidence type="ECO:0000256" key="2">
    <source>
        <dbReference type="ARBA" id="ARBA00012162"/>
    </source>
</evidence>
<dbReference type="GO" id="GO:0004851">
    <property type="term" value="F:uroporphyrin-III C-methyltransferase activity"/>
    <property type="evidence" value="ECO:0007669"/>
    <property type="project" value="UniProtKB-EC"/>
</dbReference>
<gene>
    <name evidence="9" type="primary">cobA</name>
    <name evidence="9" type="ORF">PRZ01_14680</name>
</gene>
<evidence type="ECO:0000259" key="8">
    <source>
        <dbReference type="Pfam" id="PF00590"/>
    </source>
</evidence>
<reference evidence="9 10" key="1">
    <citation type="submission" date="2022-10" db="EMBL/GenBank/DDBJ databases">
        <title>paucibacter sp. hw8 Genome sequencing.</title>
        <authorList>
            <person name="Park S."/>
        </authorList>
    </citation>
    <scope>NUCLEOTIDE SEQUENCE [LARGE SCALE GENOMIC DNA]</scope>
    <source>
        <strain evidence="10">hw8</strain>
    </source>
</reference>
<feature type="domain" description="Tetrapyrrole methylase" evidence="8">
    <location>
        <begin position="22"/>
        <end position="240"/>
    </location>
</feature>
<keyword evidence="4 9" id="KW-0808">Transferase</keyword>
<dbReference type="EMBL" id="JAQQXS010000013">
    <property type="protein sequence ID" value="MDC8786433.1"/>
    <property type="molecule type" value="Genomic_DNA"/>
</dbReference>
<dbReference type="NCBIfam" id="TIGR01469">
    <property type="entry name" value="cobA_cysG_Cterm"/>
    <property type="match status" value="1"/>
</dbReference>
<evidence type="ECO:0000256" key="7">
    <source>
        <dbReference type="ARBA" id="ARBA00025705"/>
    </source>
</evidence>
<comment type="pathway">
    <text evidence="7">Porphyrin-containing compound metabolism; siroheme biosynthesis; precorrin-2 from uroporphyrinogen III: step 1/1.</text>
</comment>
<keyword evidence="6" id="KW-0627">Porphyrin biosynthesis</keyword>
<comment type="caution">
    <text evidence="9">The sequence shown here is derived from an EMBL/GenBank/DDBJ whole genome shotgun (WGS) entry which is preliminary data.</text>
</comment>
<dbReference type="InterPro" id="IPR014776">
    <property type="entry name" value="4pyrrole_Mease_sub2"/>
</dbReference>
<keyword evidence="5" id="KW-0949">S-adenosyl-L-methionine</keyword>
<evidence type="ECO:0000256" key="3">
    <source>
        <dbReference type="ARBA" id="ARBA00022603"/>
    </source>
</evidence>
<keyword evidence="10" id="KW-1185">Reference proteome</keyword>
<protein>
    <recommendedName>
        <fullName evidence="2">uroporphyrinogen-III C-methyltransferase</fullName>
        <ecNumber evidence="2">2.1.1.107</ecNumber>
    </recommendedName>
</protein>
<dbReference type="PROSITE" id="PS00839">
    <property type="entry name" value="SUMT_1"/>
    <property type="match status" value="1"/>
</dbReference>
<organism evidence="9 10">
    <name type="scientific">Roseateles koreensis</name>
    <dbReference type="NCBI Taxonomy" id="2987526"/>
    <lineage>
        <taxon>Bacteria</taxon>
        <taxon>Pseudomonadati</taxon>
        <taxon>Pseudomonadota</taxon>
        <taxon>Betaproteobacteria</taxon>
        <taxon>Burkholderiales</taxon>
        <taxon>Sphaerotilaceae</taxon>
        <taxon>Roseateles</taxon>
    </lineage>
</organism>
<dbReference type="NCBIfam" id="NF004790">
    <property type="entry name" value="PRK06136.1"/>
    <property type="match status" value="1"/>
</dbReference>
<evidence type="ECO:0000256" key="4">
    <source>
        <dbReference type="ARBA" id="ARBA00022679"/>
    </source>
</evidence>
<name>A0ABT5KU21_9BURK</name>
<dbReference type="EC" id="2.1.1.107" evidence="2"/>
<evidence type="ECO:0000313" key="9">
    <source>
        <dbReference type="EMBL" id="MDC8786433.1"/>
    </source>
</evidence>
<dbReference type="InterPro" id="IPR014777">
    <property type="entry name" value="4pyrrole_Mease_sub1"/>
</dbReference>
<evidence type="ECO:0000256" key="5">
    <source>
        <dbReference type="ARBA" id="ARBA00022691"/>
    </source>
</evidence>
<accession>A0ABT5KU21</accession>
<dbReference type="RefSeq" id="WP_273597548.1">
    <property type="nucleotide sequence ID" value="NZ_JAQQXS010000013.1"/>
</dbReference>
<proteinExistence type="inferred from homology"/>
<dbReference type="CDD" id="cd11642">
    <property type="entry name" value="SUMT"/>
    <property type="match status" value="1"/>
</dbReference>
<dbReference type="InterPro" id="IPR035996">
    <property type="entry name" value="4pyrrol_Methylase_sf"/>
</dbReference>
<dbReference type="InterPro" id="IPR050161">
    <property type="entry name" value="Siro_Cobalamin_biosynth"/>
</dbReference>
<keyword evidence="3 9" id="KW-0489">Methyltransferase</keyword>